<evidence type="ECO:0000313" key="4">
    <source>
        <dbReference type="Proteomes" id="UP001479436"/>
    </source>
</evidence>
<evidence type="ECO:0000313" key="3">
    <source>
        <dbReference type="EMBL" id="KAK9762871.1"/>
    </source>
</evidence>
<comment type="caution">
    <text evidence="3">The sequence shown here is derived from an EMBL/GenBank/DDBJ whole genome shotgun (WGS) entry which is preliminary data.</text>
</comment>
<evidence type="ECO:0008006" key="5">
    <source>
        <dbReference type="Google" id="ProtNLM"/>
    </source>
</evidence>
<gene>
    <name evidence="3" type="ORF">K7432_010965</name>
</gene>
<feature type="signal peptide" evidence="2">
    <location>
        <begin position="1"/>
        <end position="19"/>
    </location>
</feature>
<reference evidence="3 4" key="1">
    <citation type="submission" date="2023-04" db="EMBL/GenBank/DDBJ databases">
        <title>Genome of Basidiobolus ranarum AG-B5.</title>
        <authorList>
            <person name="Stajich J.E."/>
            <person name="Carter-House D."/>
            <person name="Gryganskyi A."/>
        </authorList>
    </citation>
    <scope>NUCLEOTIDE SEQUENCE [LARGE SCALE GENOMIC DNA]</scope>
    <source>
        <strain evidence="3 4">AG-B5</strain>
    </source>
</reference>
<keyword evidence="2" id="KW-0732">Signal</keyword>
<accession>A0ABR2WN02</accession>
<dbReference type="Proteomes" id="UP001479436">
    <property type="component" value="Unassembled WGS sequence"/>
</dbReference>
<name>A0ABR2WN02_9FUNG</name>
<evidence type="ECO:0000256" key="2">
    <source>
        <dbReference type="SAM" id="SignalP"/>
    </source>
</evidence>
<dbReference type="EMBL" id="JASJQH010000801">
    <property type="protein sequence ID" value="KAK9762871.1"/>
    <property type="molecule type" value="Genomic_DNA"/>
</dbReference>
<sequence length="201" mass="20011">MHFTSSTLILISAVAATLAQSEFNIPSAGACIDNCNQKGADGFLDNFTSDPKSPNFIASLGLMCDKKGANYGRYMAAAGMCMAACTSEEATAFNAYHTQACEWYTANKDVATPNASSTVASEVSSATSASASAPSSVATSATSANASASPVPSSSKPTATGTTGVSSSPAASKTPSSSASGLGYSTLMVLGGAALSLISFY</sequence>
<feature type="chain" id="PRO_5047404113" description="Secreted protein" evidence="2">
    <location>
        <begin position="20"/>
        <end position="201"/>
    </location>
</feature>
<evidence type="ECO:0000256" key="1">
    <source>
        <dbReference type="SAM" id="MobiDB-lite"/>
    </source>
</evidence>
<organism evidence="3 4">
    <name type="scientific">Basidiobolus ranarum</name>
    <dbReference type="NCBI Taxonomy" id="34480"/>
    <lineage>
        <taxon>Eukaryota</taxon>
        <taxon>Fungi</taxon>
        <taxon>Fungi incertae sedis</taxon>
        <taxon>Zoopagomycota</taxon>
        <taxon>Entomophthoromycotina</taxon>
        <taxon>Basidiobolomycetes</taxon>
        <taxon>Basidiobolales</taxon>
        <taxon>Basidiobolaceae</taxon>
        <taxon>Basidiobolus</taxon>
    </lineage>
</organism>
<proteinExistence type="predicted"/>
<protein>
    <recommendedName>
        <fullName evidence="5">Secreted protein</fullName>
    </recommendedName>
</protein>
<keyword evidence="4" id="KW-1185">Reference proteome</keyword>
<feature type="region of interest" description="Disordered" evidence="1">
    <location>
        <begin position="143"/>
        <end position="179"/>
    </location>
</feature>